<dbReference type="SMART" id="SM00858">
    <property type="entry name" value="SAF"/>
    <property type="match status" value="1"/>
</dbReference>
<feature type="domain" description="SAF" evidence="1">
    <location>
        <begin position="372"/>
        <end position="441"/>
    </location>
</feature>
<sequence>MNYHGYFGRGDRTVECCIIGTGGFGRSFLAQGLVVPGLSVRVAVDRTSAIAAECLRSVGIAEADIRECHTPDEARSAWDAGAFIAAGHYETVAALPVSVVVEATGNPEVGAHHAARAIEAGCHVALVSKEVDSVAGPGLADMAREAGVIVSPVDGDQPSLLIGLVTWAEILGLEIVCAGKSSEYDFVYDREAGTIECNGTVHDVPDFAGLARLGDAASPDMVARRSAATAALPQRAVPDLCEMTIVANACGMQPDRAELHCPIARIDEVPSILCEAADGGILKNTGVLDVFHCLREPGEISFAGGVFVVVRCRHEETWDLLRDKGHVLSRNGRTAMIFIPRHLLGMEAATTVFEIALRGVSSGAERPGHHVDLVAVADRDFPAGTRLDMGGHHHSIDGVSARMVPGARLAPQNPAPFYIASNRVLASDVKAGDPIRMSDLVLDDDSELLRLRREQDRRLADSKMTA</sequence>
<dbReference type="Pfam" id="PF08666">
    <property type="entry name" value="SAF"/>
    <property type="match status" value="1"/>
</dbReference>
<reference evidence="2 3" key="1">
    <citation type="submission" date="2016-10" db="EMBL/GenBank/DDBJ databases">
        <authorList>
            <person name="de Groot N.N."/>
        </authorList>
    </citation>
    <scope>NUCLEOTIDE SEQUENCE [LARGE SCALE GENOMIC DNA]</scope>
    <source>
        <strain evidence="2 3">DSM 23042</strain>
    </source>
</reference>
<dbReference type="RefSeq" id="WP_092695918.1">
    <property type="nucleotide sequence ID" value="NZ_FOGU01000012.1"/>
</dbReference>
<dbReference type="Gene3D" id="3.40.50.720">
    <property type="entry name" value="NAD(P)-binding Rossmann-like Domain"/>
    <property type="match status" value="1"/>
</dbReference>
<dbReference type="STRING" id="641238.SAMN04490244_112107"/>
<accession>A0A1H9WRQ5</accession>
<dbReference type="InterPro" id="IPR048423">
    <property type="entry name" value="DRL_cat"/>
</dbReference>
<proteinExistence type="predicted"/>
<evidence type="ECO:0000313" key="2">
    <source>
        <dbReference type="EMBL" id="SES36469.1"/>
    </source>
</evidence>
<dbReference type="EMBL" id="FOGU01000012">
    <property type="protein sequence ID" value="SES36469.1"/>
    <property type="molecule type" value="Genomic_DNA"/>
</dbReference>
<dbReference type="OrthoDB" id="9777844at2"/>
<organism evidence="2 3">
    <name type="scientific">Tranquillimonas rosea</name>
    <dbReference type="NCBI Taxonomy" id="641238"/>
    <lineage>
        <taxon>Bacteria</taxon>
        <taxon>Pseudomonadati</taxon>
        <taxon>Pseudomonadota</taxon>
        <taxon>Alphaproteobacteria</taxon>
        <taxon>Rhodobacterales</taxon>
        <taxon>Roseobacteraceae</taxon>
        <taxon>Tranquillimonas</taxon>
    </lineage>
</organism>
<dbReference type="PANTHER" id="PTHR37850">
    <property type="entry name" value="STRU PROTEIN"/>
    <property type="match status" value="1"/>
</dbReference>
<dbReference type="AlphaFoldDB" id="A0A1H9WRQ5"/>
<dbReference type="Proteomes" id="UP000198885">
    <property type="component" value="Unassembled WGS sequence"/>
</dbReference>
<gene>
    <name evidence="2" type="ORF">SAMN04490244_112107</name>
</gene>
<dbReference type="SUPFAM" id="SSF51735">
    <property type="entry name" value="NAD(P)-binding Rossmann-fold domains"/>
    <property type="match status" value="1"/>
</dbReference>
<dbReference type="PANTHER" id="PTHR37850:SF3">
    <property type="entry name" value="BLR7815 PROTEIN"/>
    <property type="match status" value="1"/>
</dbReference>
<protein>
    <submittedName>
        <fullName evidence="2">Predicted homoserine dehydrogenase, contains C-terminal SAF domain</fullName>
    </submittedName>
</protein>
<name>A0A1H9WRQ5_9RHOB</name>
<dbReference type="InterPro" id="IPR013974">
    <property type="entry name" value="SAF"/>
</dbReference>
<dbReference type="CDD" id="cd11616">
    <property type="entry name" value="SAF_DH_OX_like"/>
    <property type="match status" value="1"/>
</dbReference>
<dbReference type="Pfam" id="PF21135">
    <property type="entry name" value="DRL_cat"/>
    <property type="match status" value="1"/>
</dbReference>
<dbReference type="InterPro" id="IPR036291">
    <property type="entry name" value="NAD(P)-bd_dom_sf"/>
</dbReference>
<keyword evidence="3" id="KW-1185">Reference proteome</keyword>
<evidence type="ECO:0000259" key="1">
    <source>
        <dbReference type="SMART" id="SM00858"/>
    </source>
</evidence>
<evidence type="ECO:0000313" key="3">
    <source>
        <dbReference type="Proteomes" id="UP000198885"/>
    </source>
</evidence>